<dbReference type="PROSITE" id="PS00818">
    <property type="entry name" value="DPS_1"/>
    <property type="match status" value="1"/>
</dbReference>
<name>A0A6I6JYJ7_9BACT</name>
<dbReference type="InterPro" id="IPR023188">
    <property type="entry name" value="DPS_DNA-bd_CS"/>
</dbReference>
<organism evidence="5 6">
    <name type="scientific">Maribellus comscasis</name>
    <dbReference type="NCBI Taxonomy" id="2681766"/>
    <lineage>
        <taxon>Bacteria</taxon>
        <taxon>Pseudomonadati</taxon>
        <taxon>Bacteroidota</taxon>
        <taxon>Bacteroidia</taxon>
        <taxon>Marinilabiliales</taxon>
        <taxon>Prolixibacteraceae</taxon>
        <taxon>Maribellus</taxon>
    </lineage>
</organism>
<dbReference type="CDD" id="cd01043">
    <property type="entry name" value="DPS"/>
    <property type="match status" value="1"/>
</dbReference>
<feature type="domain" description="Ferritin/DPS" evidence="4">
    <location>
        <begin position="16"/>
        <end position="153"/>
    </location>
</feature>
<dbReference type="KEGG" id="mcos:GM418_29375"/>
<evidence type="ECO:0000313" key="6">
    <source>
        <dbReference type="Proteomes" id="UP000428260"/>
    </source>
</evidence>
<dbReference type="PIRSF" id="PIRSF005900">
    <property type="entry name" value="Dps"/>
    <property type="match status" value="1"/>
</dbReference>
<dbReference type="InterPro" id="IPR002177">
    <property type="entry name" value="DPS_DNA-bd"/>
</dbReference>
<comment type="similarity">
    <text evidence="1 2">Belongs to the Dps family.</text>
</comment>
<sequence length="154" mass="17779">MNNIGLKEDYTKVMEERLNAYLSSVQISYMNVRGYHWNIIGKQFFALHEKFEEIYNSLNEMADEIAERILMLEGKPLHSFSEYIKVSVIKERQNVNSAEDTVNALLEDTAKLLETEREILSLASDNDDEGTASLMSGFIGEQEKMIWMFNALLK</sequence>
<dbReference type="PANTHER" id="PTHR42932">
    <property type="entry name" value="GENERAL STRESS PROTEIN 20U"/>
    <property type="match status" value="1"/>
</dbReference>
<accession>A0A6I6JYJ7</accession>
<dbReference type="EMBL" id="CP046401">
    <property type="protein sequence ID" value="QGY47631.1"/>
    <property type="molecule type" value="Genomic_DNA"/>
</dbReference>
<dbReference type="Pfam" id="PF00210">
    <property type="entry name" value="Ferritin"/>
    <property type="match status" value="1"/>
</dbReference>
<reference evidence="5 6" key="1">
    <citation type="submission" date="2019-11" db="EMBL/GenBank/DDBJ databases">
        <authorList>
            <person name="Zheng R.K."/>
            <person name="Sun C.M."/>
        </authorList>
    </citation>
    <scope>NUCLEOTIDE SEQUENCE [LARGE SCALE GENOMIC DNA]</scope>
    <source>
        <strain evidence="5 6">WC007</strain>
    </source>
</reference>
<dbReference type="RefSeq" id="WP_158871697.1">
    <property type="nucleotide sequence ID" value="NZ_CP046401.1"/>
</dbReference>
<keyword evidence="3" id="KW-0175">Coiled coil</keyword>
<evidence type="ECO:0000259" key="4">
    <source>
        <dbReference type="Pfam" id="PF00210"/>
    </source>
</evidence>
<dbReference type="AlphaFoldDB" id="A0A6I6JYJ7"/>
<dbReference type="InterPro" id="IPR009078">
    <property type="entry name" value="Ferritin-like_SF"/>
</dbReference>
<proteinExistence type="inferred from homology"/>
<evidence type="ECO:0000256" key="3">
    <source>
        <dbReference type="SAM" id="Coils"/>
    </source>
</evidence>
<dbReference type="PRINTS" id="PR01346">
    <property type="entry name" value="HELNAPAPROT"/>
</dbReference>
<dbReference type="GO" id="GO:0008199">
    <property type="term" value="F:ferric iron binding"/>
    <property type="evidence" value="ECO:0007669"/>
    <property type="project" value="InterPro"/>
</dbReference>
<dbReference type="Gene3D" id="1.20.1260.10">
    <property type="match status" value="1"/>
</dbReference>
<dbReference type="GO" id="GO:0016722">
    <property type="term" value="F:oxidoreductase activity, acting on metal ions"/>
    <property type="evidence" value="ECO:0007669"/>
    <property type="project" value="InterPro"/>
</dbReference>
<dbReference type="Proteomes" id="UP000428260">
    <property type="component" value="Chromosome"/>
</dbReference>
<evidence type="ECO:0000313" key="5">
    <source>
        <dbReference type="EMBL" id="QGY47631.1"/>
    </source>
</evidence>
<evidence type="ECO:0000256" key="2">
    <source>
        <dbReference type="RuleBase" id="RU003875"/>
    </source>
</evidence>
<dbReference type="PANTHER" id="PTHR42932:SF1">
    <property type="entry name" value="GENERAL STRESS PROTEIN 20U"/>
    <property type="match status" value="1"/>
</dbReference>
<dbReference type="InterPro" id="IPR008331">
    <property type="entry name" value="Ferritin_DPS_dom"/>
</dbReference>
<feature type="coiled-coil region" evidence="3">
    <location>
        <begin position="48"/>
        <end position="108"/>
    </location>
</feature>
<dbReference type="SUPFAM" id="SSF47240">
    <property type="entry name" value="Ferritin-like"/>
    <property type="match status" value="1"/>
</dbReference>
<protein>
    <submittedName>
        <fullName evidence="5">DNA starvation/stationary phase protection protein</fullName>
    </submittedName>
</protein>
<gene>
    <name evidence="5" type="ORF">GM418_29375</name>
</gene>
<keyword evidence="6" id="KW-1185">Reference proteome</keyword>
<evidence type="ECO:0000256" key="1">
    <source>
        <dbReference type="ARBA" id="ARBA00009497"/>
    </source>
</evidence>
<dbReference type="InterPro" id="IPR012347">
    <property type="entry name" value="Ferritin-like"/>
</dbReference>